<sequence length="280" mass="27830">MPALGGMRVLVTGASGGIGAGIARRFAAAGARVALHYRGAGAGSVAAVRALRDELRAAGADATAVRAELAEPGAAARLVAAAADALGGLDGLVNNAGIQPLAPLAETTRAEWDEVLGTNLGAVFELSREAARVMCAGRDAAGETGAPASAAAAGAPEARRGDRWITHIASIEARRPAPAHAHYAVAKAGVVMHARAAALELGPLGIRVNTVSPGLVDRPGLAEAWPEGVASWLAHAPLGRLATPEDVGNACVLLASPLASFVTGQDLAVDGGMLATPGWG</sequence>
<evidence type="ECO:0000313" key="4">
    <source>
        <dbReference type="EMBL" id="PRI10336.1"/>
    </source>
</evidence>
<dbReference type="PRINTS" id="PR00081">
    <property type="entry name" value="GDHRDH"/>
</dbReference>
<dbReference type="OrthoDB" id="4481821at2"/>
<reference evidence="4 5" key="1">
    <citation type="journal article" date="2017" name="New Microbes New Infect">
        <title>Genome sequence of 'Leucobacter massiliensis' sp. nov. isolated from human pharynx after travel to the 2014 Hajj.</title>
        <authorList>
            <person name="Leangapichart T."/>
            <person name="Gautret P."/>
            <person name="Nguyen T.T."/>
            <person name="Armstrong N."/>
            <person name="Rolain J.M."/>
        </authorList>
    </citation>
    <scope>NUCLEOTIDE SEQUENCE [LARGE SCALE GENOMIC DNA]</scope>
    <source>
        <strain evidence="4 5">122RC15</strain>
    </source>
</reference>
<evidence type="ECO:0000256" key="1">
    <source>
        <dbReference type="ARBA" id="ARBA00006484"/>
    </source>
</evidence>
<organism evidence="4 5">
    <name type="scientific">Leucobacter massiliensis</name>
    <dbReference type="NCBI Taxonomy" id="1686285"/>
    <lineage>
        <taxon>Bacteria</taxon>
        <taxon>Bacillati</taxon>
        <taxon>Actinomycetota</taxon>
        <taxon>Actinomycetes</taxon>
        <taxon>Micrococcales</taxon>
        <taxon>Microbacteriaceae</taxon>
        <taxon>Leucobacter</taxon>
    </lineage>
</organism>
<dbReference type="PANTHER" id="PTHR43639:SF1">
    <property type="entry name" value="SHORT-CHAIN DEHYDROGENASE_REDUCTASE FAMILY PROTEIN"/>
    <property type="match status" value="1"/>
</dbReference>
<dbReference type="Pfam" id="PF00106">
    <property type="entry name" value="adh_short"/>
    <property type="match status" value="1"/>
</dbReference>
<comment type="similarity">
    <text evidence="1 3">Belongs to the short-chain dehydrogenases/reductases (SDR) family.</text>
</comment>
<keyword evidence="2" id="KW-0560">Oxidoreductase</keyword>
<dbReference type="RefSeq" id="WP_105806273.1">
    <property type="nucleotide sequence ID" value="NZ_MWZD01000022.1"/>
</dbReference>
<protein>
    <submittedName>
        <fullName evidence="4">Short-chain dehydrogenase</fullName>
    </submittedName>
</protein>
<evidence type="ECO:0000256" key="2">
    <source>
        <dbReference type="ARBA" id="ARBA00023002"/>
    </source>
</evidence>
<proteinExistence type="inferred from homology"/>
<dbReference type="InterPro" id="IPR036291">
    <property type="entry name" value="NAD(P)-bd_dom_sf"/>
</dbReference>
<dbReference type="Proteomes" id="UP000238650">
    <property type="component" value="Unassembled WGS sequence"/>
</dbReference>
<keyword evidence="5" id="KW-1185">Reference proteome</keyword>
<gene>
    <name evidence="4" type="ORF">B4915_12645</name>
</gene>
<name>A0A2S9QL68_9MICO</name>
<comment type="caution">
    <text evidence="4">The sequence shown here is derived from an EMBL/GenBank/DDBJ whole genome shotgun (WGS) entry which is preliminary data.</text>
</comment>
<dbReference type="EMBL" id="MWZD01000022">
    <property type="protein sequence ID" value="PRI10336.1"/>
    <property type="molecule type" value="Genomic_DNA"/>
</dbReference>
<dbReference type="FunFam" id="3.40.50.720:FF:000084">
    <property type="entry name" value="Short-chain dehydrogenase reductase"/>
    <property type="match status" value="1"/>
</dbReference>
<evidence type="ECO:0000256" key="3">
    <source>
        <dbReference type="RuleBase" id="RU000363"/>
    </source>
</evidence>
<dbReference type="InterPro" id="IPR002347">
    <property type="entry name" value="SDR_fam"/>
</dbReference>
<dbReference type="GO" id="GO:0016491">
    <property type="term" value="F:oxidoreductase activity"/>
    <property type="evidence" value="ECO:0007669"/>
    <property type="project" value="UniProtKB-KW"/>
</dbReference>
<dbReference type="AlphaFoldDB" id="A0A2S9QL68"/>
<accession>A0A2S9QL68</accession>
<evidence type="ECO:0000313" key="5">
    <source>
        <dbReference type="Proteomes" id="UP000238650"/>
    </source>
</evidence>
<dbReference type="PANTHER" id="PTHR43639">
    <property type="entry name" value="OXIDOREDUCTASE, SHORT-CHAIN DEHYDROGENASE/REDUCTASE FAMILY (AFU_ORTHOLOGUE AFUA_5G02870)"/>
    <property type="match status" value="1"/>
</dbReference>
<dbReference type="Gene3D" id="3.40.50.720">
    <property type="entry name" value="NAD(P)-binding Rossmann-like Domain"/>
    <property type="match status" value="1"/>
</dbReference>
<dbReference type="SUPFAM" id="SSF51735">
    <property type="entry name" value="NAD(P)-binding Rossmann-fold domains"/>
    <property type="match status" value="1"/>
</dbReference>
<dbReference type="PRINTS" id="PR00080">
    <property type="entry name" value="SDRFAMILY"/>
</dbReference>